<evidence type="ECO:0000256" key="4">
    <source>
        <dbReference type="ARBA" id="ARBA00023150"/>
    </source>
</evidence>
<keyword evidence="6" id="KW-0460">Magnesium</keyword>
<comment type="catalytic activity">
    <reaction evidence="5">
        <text>adenylyl-molybdopterin + molybdate = Mo-molybdopterin + AMP + H(+)</text>
        <dbReference type="Rhea" id="RHEA:35047"/>
        <dbReference type="ChEBI" id="CHEBI:15378"/>
        <dbReference type="ChEBI" id="CHEBI:36264"/>
        <dbReference type="ChEBI" id="CHEBI:62727"/>
        <dbReference type="ChEBI" id="CHEBI:71302"/>
        <dbReference type="ChEBI" id="CHEBI:456215"/>
        <dbReference type="EC" id="2.10.1.1"/>
    </reaction>
</comment>
<evidence type="ECO:0000256" key="5">
    <source>
        <dbReference type="ARBA" id="ARBA00047317"/>
    </source>
</evidence>
<keyword evidence="6" id="KW-0808">Transferase</keyword>
<dbReference type="Gene3D" id="2.40.340.10">
    <property type="entry name" value="MoeA, C-terminal, domain IV"/>
    <property type="match status" value="1"/>
</dbReference>
<dbReference type="SMART" id="SM00852">
    <property type="entry name" value="MoCF_biosynth"/>
    <property type="match status" value="1"/>
</dbReference>
<dbReference type="SUPFAM" id="SSF63867">
    <property type="entry name" value="MoeA C-terminal domain-like"/>
    <property type="match status" value="1"/>
</dbReference>
<name>A0A101JQU8_CHLLI</name>
<dbReference type="AlphaFoldDB" id="A0A101JQU8"/>
<dbReference type="InterPro" id="IPR036425">
    <property type="entry name" value="MoaB/Mog-like_dom_sf"/>
</dbReference>
<dbReference type="InterPro" id="IPR001453">
    <property type="entry name" value="MoaB/Mog_dom"/>
</dbReference>
<dbReference type="PANTHER" id="PTHR10192:SF5">
    <property type="entry name" value="GEPHYRIN"/>
    <property type="match status" value="1"/>
</dbReference>
<dbReference type="SUPFAM" id="SSF63882">
    <property type="entry name" value="MoeA N-terminal region -like"/>
    <property type="match status" value="1"/>
</dbReference>
<keyword evidence="6" id="KW-0479">Metal-binding</keyword>
<dbReference type="UniPathway" id="UPA00344"/>
<gene>
    <name evidence="8" type="ORF">ASB62_02920</name>
</gene>
<dbReference type="InterPro" id="IPR036135">
    <property type="entry name" value="MoeA_linker/N_sf"/>
</dbReference>
<dbReference type="GO" id="GO:0005829">
    <property type="term" value="C:cytosol"/>
    <property type="evidence" value="ECO:0007669"/>
    <property type="project" value="TreeGrafter"/>
</dbReference>
<dbReference type="PROSITE" id="PS01079">
    <property type="entry name" value="MOCF_BIOSYNTHESIS_2"/>
    <property type="match status" value="1"/>
</dbReference>
<dbReference type="GO" id="GO:0061599">
    <property type="term" value="F:molybdopterin molybdotransferase activity"/>
    <property type="evidence" value="ECO:0007669"/>
    <property type="project" value="UniProtKB-UniRule"/>
</dbReference>
<sequence>MMITVENAHRIIRDALVPLSHEYRPLSELLGLVLAEDIAAPFPLPRFTNAAMDGFALCREDIGNASQDNPVKLKVVTEVAAGAMPEKVVVPGTCAQIMTGAPLPEGADTIVAFEQTSGFGTEEVSFFAAPKKGANIRYAGEEVSQDSPLLQKGERVGPGEIAVLATLGVGGALAGRRPRVALVTVGNELRLPGEPLDGPAIYNSNRFMMQALCRAWGIEPVALLHAPDDRESLRKIFAEAFSLCDMLITAGGISTGEYDYVQELLHEAGVTARFWTVAQKPGKPLYFGVTGDGRPVFALPGNPVSAMTCFLEYVVPALLLLQGFAGPEKLTAVLAEPFPADRKRHRFLPGTIWQENGRLFCRVSPKVESHMITGLAGANGIIETGPSPDRLPVGAQVTCTLFPWHGVSGAG</sequence>
<dbReference type="EC" id="2.10.1.1" evidence="6"/>
<dbReference type="InterPro" id="IPR036688">
    <property type="entry name" value="MoeA_C_domain_IV_sf"/>
</dbReference>
<dbReference type="FunFam" id="2.170.190.11:FF:000001">
    <property type="entry name" value="Molybdopterin molybdenumtransferase"/>
    <property type="match status" value="1"/>
</dbReference>
<feature type="domain" description="MoaB/Mog" evidence="7">
    <location>
        <begin position="181"/>
        <end position="320"/>
    </location>
</feature>
<evidence type="ECO:0000313" key="8">
    <source>
        <dbReference type="EMBL" id="KUL31379.1"/>
    </source>
</evidence>
<comment type="caution">
    <text evidence="8">The sequence shown here is derived from an EMBL/GenBank/DDBJ whole genome shotgun (WGS) entry which is preliminary data.</text>
</comment>
<dbReference type="InterPro" id="IPR038987">
    <property type="entry name" value="MoeA-like"/>
</dbReference>
<dbReference type="NCBIfam" id="NF045515">
    <property type="entry name" value="Glp_gephyrin"/>
    <property type="match status" value="1"/>
</dbReference>
<dbReference type="Gene3D" id="3.90.105.10">
    <property type="entry name" value="Molybdopterin biosynthesis moea protein, domain 2"/>
    <property type="match status" value="1"/>
</dbReference>
<dbReference type="EMBL" id="LMBR01000060">
    <property type="protein sequence ID" value="KUL31379.1"/>
    <property type="molecule type" value="Genomic_DNA"/>
</dbReference>
<dbReference type="CDD" id="cd00887">
    <property type="entry name" value="MoeA"/>
    <property type="match status" value="1"/>
</dbReference>
<dbReference type="Proteomes" id="UP000053937">
    <property type="component" value="Unassembled WGS sequence"/>
</dbReference>
<evidence type="ECO:0000256" key="3">
    <source>
        <dbReference type="ARBA" id="ARBA00010763"/>
    </source>
</evidence>
<proteinExistence type="inferred from homology"/>
<dbReference type="Gene3D" id="3.40.980.10">
    <property type="entry name" value="MoaB/Mog-like domain"/>
    <property type="match status" value="1"/>
</dbReference>
<accession>A0A101JQU8</accession>
<protein>
    <recommendedName>
        <fullName evidence="6">Molybdopterin molybdenumtransferase</fullName>
        <ecNumber evidence="6">2.10.1.1</ecNumber>
    </recommendedName>
</protein>
<comment type="function">
    <text evidence="1 6">Catalyzes the insertion of molybdate into adenylated molybdopterin with the concomitant release of AMP.</text>
</comment>
<dbReference type="InterPro" id="IPR005111">
    <property type="entry name" value="MoeA_C_domain_IV"/>
</dbReference>
<keyword evidence="4 6" id="KW-0501">Molybdenum cofactor biosynthesis</keyword>
<evidence type="ECO:0000256" key="6">
    <source>
        <dbReference type="RuleBase" id="RU365090"/>
    </source>
</evidence>
<comment type="similarity">
    <text evidence="3 6">Belongs to the MoeA family.</text>
</comment>
<dbReference type="SUPFAM" id="SSF53218">
    <property type="entry name" value="Molybdenum cofactor biosynthesis proteins"/>
    <property type="match status" value="1"/>
</dbReference>
<dbReference type="Pfam" id="PF00994">
    <property type="entry name" value="MoCF_biosynth"/>
    <property type="match status" value="1"/>
</dbReference>
<dbReference type="Gene3D" id="2.170.190.11">
    <property type="entry name" value="Molybdopterin biosynthesis moea protein, domain 3"/>
    <property type="match status" value="1"/>
</dbReference>
<dbReference type="InterPro" id="IPR005110">
    <property type="entry name" value="MoeA_linker/N"/>
</dbReference>
<dbReference type="RefSeq" id="WP_059138549.1">
    <property type="nucleotide sequence ID" value="NZ_LMBR01000060.1"/>
</dbReference>
<dbReference type="PANTHER" id="PTHR10192">
    <property type="entry name" value="MOLYBDOPTERIN BIOSYNTHESIS PROTEIN"/>
    <property type="match status" value="1"/>
</dbReference>
<evidence type="ECO:0000256" key="2">
    <source>
        <dbReference type="ARBA" id="ARBA00005046"/>
    </source>
</evidence>
<comment type="pathway">
    <text evidence="2 6">Cofactor biosynthesis; molybdopterin biosynthesis.</text>
</comment>
<evidence type="ECO:0000256" key="1">
    <source>
        <dbReference type="ARBA" id="ARBA00002901"/>
    </source>
</evidence>
<organism evidence="8 9">
    <name type="scientific">Chlorobium limicola</name>
    <dbReference type="NCBI Taxonomy" id="1092"/>
    <lineage>
        <taxon>Bacteria</taxon>
        <taxon>Pseudomonadati</taxon>
        <taxon>Chlorobiota</taxon>
        <taxon>Chlorobiia</taxon>
        <taxon>Chlorobiales</taxon>
        <taxon>Chlorobiaceae</taxon>
        <taxon>Chlorobium/Pelodictyon group</taxon>
        <taxon>Chlorobium</taxon>
    </lineage>
</organism>
<dbReference type="GO" id="GO:0046872">
    <property type="term" value="F:metal ion binding"/>
    <property type="evidence" value="ECO:0007669"/>
    <property type="project" value="UniProtKB-UniRule"/>
</dbReference>
<reference evidence="8 9" key="1">
    <citation type="submission" date="2015-10" db="EMBL/GenBank/DDBJ databases">
        <title>Draft Genome Sequence of Chlorobium limicola strain Frasassi Growing under Artificial Lighting in the Frasassi Cave System.</title>
        <authorList>
            <person name="Mansor M."/>
            <person name="Macalady J."/>
        </authorList>
    </citation>
    <scope>NUCLEOTIDE SEQUENCE [LARGE SCALE GENOMIC DNA]</scope>
    <source>
        <strain evidence="8 9">Frasassi</strain>
    </source>
</reference>
<keyword evidence="9" id="KW-1185">Reference proteome</keyword>
<comment type="cofactor">
    <cofactor evidence="6">
        <name>Mg(2+)</name>
        <dbReference type="ChEBI" id="CHEBI:18420"/>
    </cofactor>
</comment>
<dbReference type="GO" id="GO:0006777">
    <property type="term" value="P:Mo-molybdopterin cofactor biosynthetic process"/>
    <property type="evidence" value="ECO:0007669"/>
    <property type="project" value="UniProtKB-UniRule"/>
</dbReference>
<dbReference type="Pfam" id="PF03453">
    <property type="entry name" value="MoeA_N"/>
    <property type="match status" value="1"/>
</dbReference>
<evidence type="ECO:0000259" key="7">
    <source>
        <dbReference type="SMART" id="SM00852"/>
    </source>
</evidence>
<keyword evidence="6" id="KW-0500">Molybdenum</keyword>
<dbReference type="Pfam" id="PF03454">
    <property type="entry name" value="MoeA_C"/>
    <property type="match status" value="1"/>
</dbReference>
<dbReference type="OrthoDB" id="9804758at2"/>
<dbReference type="InterPro" id="IPR008284">
    <property type="entry name" value="MoCF_biosynth_CS"/>
</dbReference>
<evidence type="ECO:0000313" key="9">
    <source>
        <dbReference type="Proteomes" id="UP000053937"/>
    </source>
</evidence>